<dbReference type="Proteomes" id="UP001629113">
    <property type="component" value="Unassembled WGS sequence"/>
</dbReference>
<accession>A0ABR4PL04</accession>
<feature type="compositionally biased region" description="Basic and acidic residues" evidence="1">
    <location>
        <begin position="57"/>
        <end position="74"/>
    </location>
</feature>
<evidence type="ECO:0000313" key="2">
    <source>
        <dbReference type="EMBL" id="KAL3423923.1"/>
    </source>
</evidence>
<feature type="compositionally biased region" description="Basic and acidic residues" evidence="1">
    <location>
        <begin position="21"/>
        <end position="31"/>
    </location>
</feature>
<evidence type="ECO:0000313" key="3">
    <source>
        <dbReference type="Proteomes" id="UP001629113"/>
    </source>
</evidence>
<dbReference type="EMBL" id="JBFCZG010000004">
    <property type="protein sequence ID" value="KAL3423923.1"/>
    <property type="molecule type" value="Genomic_DNA"/>
</dbReference>
<name>A0ABR4PL04_9HELO</name>
<proteinExistence type="predicted"/>
<gene>
    <name evidence="2" type="ORF">PVAG01_05670</name>
</gene>
<reference evidence="2 3" key="1">
    <citation type="submission" date="2024-06" db="EMBL/GenBank/DDBJ databases">
        <title>Complete genome of Phlyctema vagabunda strain 19-DSS-EL-015.</title>
        <authorList>
            <person name="Fiorenzani C."/>
        </authorList>
    </citation>
    <scope>NUCLEOTIDE SEQUENCE [LARGE SCALE GENOMIC DNA]</scope>
    <source>
        <strain evidence="2 3">19-DSS-EL-015</strain>
    </source>
</reference>
<keyword evidence="3" id="KW-1185">Reference proteome</keyword>
<sequence length="418" mass="48317">MQIQALWPDEPENAEMQPLDPAREPRGREATRQLQKLRWTDTRSEPLVLASGTESEYGAKRKESSPSSDGRTESDLDEDDQGPIIGRQSYPAADAWVHLRDPRFHGVDLSTGFLVLSQLDALRQEHLHDRTHREKSLFLKSRESRAQSTTTDVSVDKLSRERRDFVEISILRYFGESKQVKLPPLDADEYIQEIVSVLIYLALQWAHGHPLTPTQDLLHMLDGHREHLIGPHNFPEFPLSPAPWKYETWTLVDMDWYILWAHAIDLIYRSRTRNLDVPMSTATSNQDNLPAGGTEYQRMVSSMDGEVLLALQWKEHLKRHGFHSHSWRFVQSTDHSDGVTFVILENSKIRARQRLSIGEAERMGWFREPKEEGRFWRYRRGDIDGARCDLKFMVTCDEAVIGISTSSGDLYFDDPTWP</sequence>
<feature type="region of interest" description="Disordered" evidence="1">
    <location>
        <begin position="1"/>
        <end position="86"/>
    </location>
</feature>
<protein>
    <submittedName>
        <fullName evidence="2">Uncharacterized protein</fullName>
    </submittedName>
</protein>
<evidence type="ECO:0000256" key="1">
    <source>
        <dbReference type="SAM" id="MobiDB-lite"/>
    </source>
</evidence>
<organism evidence="2 3">
    <name type="scientific">Phlyctema vagabunda</name>
    <dbReference type="NCBI Taxonomy" id="108571"/>
    <lineage>
        <taxon>Eukaryota</taxon>
        <taxon>Fungi</taxon>
        <taxon>Dikarya</taxon>
        <taxon>Ascomycota</taxon>
        <taxon>Pezizomycotina</taxon>
        <taxon>Leotiomycetes</taxon>
        <taxon>Helotiales</taxon>
        <taxon>Dermateaceae</taxon>
        <taxon>Phlyctema</taxon>
    </lineage>
</organism>
<comment type="caution">
    <text evidence="2">The sequence shown here is derived from an EMBL/GenBank/DDBJ whole genome shotgun (WGS) entry which is preliminary data.</text>
</comment>